<comment type="caution">
    <text evidence="5">The sequence shown here is derived from an EMBL/GenBank/DDBJ whole genome shotgun (WGS) entry which is preliminary data.</text>
</comment>
<dbReference type="GO" id="GO:0005524">
    <property type="term" value="F:ATP binding"/>
    <property type="evidence" value="ECO:0007669"/>
    <property type="project" value="UniProtKB-KW"/>
</dbReference>
<evidence type="ECO:0000256" key="1">
    <source>
        <dbReference type="ARBA" id="ARBA00022741"/>
    </source>
</evidence>
<dbReference type="PIRSF" id="PIRSF002849">
    <property type="entry name" value="AAA_ATPase_chaperone_MoxR_prd"/>
    <property type="match status" value="1"/>
</dbReference>
<proteinExistence type="inferred from homology"/>
<dbReference type="Gene3D" id="1.10.8.80">
    <property type="entry name" value="Magnesium chelatase subunit I, C-Terminal domain"/>
    <property type="match status" value="1"/>
</dbReference>
<gene>
    <name evidence="5" type="ORF">GG681_05425</name>
</gene>
<dbReference type="Proteomes" id="UP000436694">
    <property type="component" value="Unassembled WGS sequence"/>
</dbReference>
<protein>
    <submittedName>
        <fullName evidence="5">AAA domain-containing protein</fullName>
    </submittedName>
</protein>
<dbReference type="RefSeq" id="WP_153545873.1">
    <property type="nucleotide sequence ID" value="NZ_WIXK01000002.1"/>
</dbReference>
<organism evidence="5 6">
    <name type="scientific">Tritonibacter aquimaris</name>
    <dbReference type="NCBI Taxonomy" id="2663379"/>
    <lineage>
        <taxon>Bacteria</taxon>
        <taxon>Pseudomonadati</taxon>
        <taxon>Pseudomonadota</taxon>
        <taxon>Alphaproteobacteria</taxon>
        <taxon>Rhodobacterales</taxon>
        <taxon>Paracoccaceae</taxon>
        <taxon>Tritonibacter</taxon>
    </lineage>
</organism>
<dbReference type="SMART" id="SM00382">
    <property type="entry name" value="AAA"/>
    <property type="match status" value="1"/>
</dbReference>
<dbReference type="Pfam" id="PF07726">
    <property type="entry name" value="AAA_3"/>
    <property type="match status" value="1"/>
</dbReference>
<comment type="similarity">
    <text evidence="3">Belongs to the MoxR family.</text>
</comment>
<keyword evidence="1" id="KW-0547">Nucleotide-binding</keyword>
<dbReference type="InterPro" id="IPR027417">
    <property type="entry name" value="P-loop_NTPase"/>
</dbReference>
<evidence type="ECO:0000256" key="2">
    <source>
        <dbReference type="ARBA" id="ARBA00022840"/>
    </source>
</evidence>
<dbReference type="AlphaFoldDB" id="A0A844AVQ4"/>
<reference evidence="5 6" key="1">
    <citation type="submission" date="2019-10" db="EMBL/GenBank/DDBJ databases">
        <title>Epibacterium sp. nov., isolated from seawater.</title>
        <authorList>
            <person name="Zhang X."/>
            <person name="Li N."/>
        </authorList>
    </citation>
    <scope>NUCLEOTIDE SEQUENCE [LARGE SCALE GENOMIC DNA]</scope>
    <source>
        <strain evidence="5 6">SM1969</strain>
    </source>
</reference>
<dbReference type="InterPro" id="IPR050764">
    <property type="entry name" value="CbbQ/NirQ/NorQ/GpvN"/>
</dbReference>
<dbReference type="InterPro" id="IPR011703">
    <property type="entry name" value="ATPase_AAA-3"/>
</dbReference>
<dbReference type="Gene3D" id="3.40.50.300">
    <property type="entry name" value="P-loop containing nucleotide triphosphate hydrolases"/>
    <property type="match status" value="1"/>
</dbReference>
<dbReference type="FunFam" id="3.40.50.300:FF:000640">
    <property type="entry name" value="MoxR family ATPase"/>
    <property type="match status" value="1"/>
</dbReference>
<dbReference type="PANTHER" id="PTHR42759:SF1">
    <property type="entry name" value="MAGNESIUM-CHELATASE SUBUNIT CHLD"/>
    <property type="match status" value="1"/>
</dbReference>
<dbReference type="InterPro" id="IPR041628">
    <property type="entry name" value="ChlI/MoxR_AAA_lid"/>
</dbReference>
<keyword evidence="6" id="KW-1185">Reference proteome</keyword>
<dbReference type="PANTHER" id="PTHR42759">
    <property type="entry name" value="MOXR FAMILY PROTEIN"/>
    <property type="match status" value="1"/>
</dbReference>
<dbReference type="Pfam" id="PF17863">
    <property type="entry name" value="AAA_lid_2"/>
    <property type="match status" value="1"/>
</dbReference>
<dbReference type="EMBL" id="WIXK01000002">
    <property type="protein sequence ID" value="MQY42071.1"/>
    <property type="molecule type" value="Genomic_DNA"/>
</dbReference>
<evidence type="ECO:0000313" key="5">
    <source>
        <dbReference type="EMBL" id="MQY42071.1"/>
    </source>
</evidence>
<name>A0A844AVQ4_9RHOB</name>
<evidence type="ECO:0000259" key="4">
    <source>
        <dbReference type="SMART" id="SM00382"/>
    </source>
</evidence>
<evidence type="ECO:0000256" key="3">
    <source>
        <dbReference type="ARBA" id="ARBA00061607"/>
    </source>
</evidence>
<accession>A0A844AVQ4</accession>
<feature type="domain" description="AAA+ ATPase" evidence="4">
    <location>
        <begin position="45"/>
        <end position="189"/>
    </location>
</feature>
<dbReference type="SUPFAM" id="SSF52540">
    <property type="entry name" value="P-loop containing nucleoside triphosphate hydrolases"/>
    <property type="match status" value="1"/>
</dbReference>
<dbReference type="GO" id="GO:0016887">
    <property type="term" value="F:ATP hydrolysis activity"/>
    <property type="evidence" value="ECO:0007669"/>
    <property type="project" value="InterPro"/>
</dbReference>
<keyword evidence="2" id="KW-0067">ATP-binding</keyword>
<evidence type="ECO:0000313" key="6">
    <source>
        <dbReference type="Proteomes" id="UP000436694"/>
    </source>
</evidence>
<dbReference type="InterPro" id="IPR003593">
    <property type="entry name" value="AAA+_ATPase"/>
</dbReference>
<sequence>MSEAENLLTEIETLERKLQEARASITRRFIGQERVVDLTLATLLCGGHGLLIGLPGLGKTRLVETLSTVMGLDGSRIQFTPDLMPADILGSEVLDTAADGSRAFRFIQGPIFCQLLMADEINRASPRTQSALLQAMQEREVTVAGDTRTLGVPFHVLATQNPIEQEGTYPLPEAQLDRFLFQIDVPYPDRATERDILLATTGVEEDNAHAVFTAAELVAAQTLLRRMPVGESVMELILDLVRAFRPSEVDVSAEVRDSVAWGPGPRAAQALMLAVRARAMLDGRLAPNAEDVINMALPVLSHRMQLNFAARARGDSLPDLITDVAAKVQAAQIAGAAA</sequence>